<keyword evidence="1" id="KW-0472">Membrane</keyword>
<dbReference type="PROSITE" id="PS51145">
    <property type="entry name" value="ZU5"/>
    <property type="match status" value="1"/>
</dbReference>
<keyword evidence="1" id="KW-1133">Transmembrane helix</keyword>
<comment type="caution">
    <text evidence="4">The sequence shown here is derived from an EMBL/GenBank/DDBJ whole genome shotgun (WGS) entry which is preliminary data.</text>
</comment>
<evidence type="ECO:0000256" key="1">
    <source>
        <dbReference type="RuleBase" id="RU367033"/>
    </source>
</evidence>
<dbReference type="Gene3D" id="2.60.220.30">
    <property type="match status" value="1"/>
</dbReference>
<feature type="domain" description="ZU5" evidence="3">
    <location>
        <begin position="189"/>
        <end position="323"/>
    </location>
</feature>
<gene>
    <name evidence="4" type="ORF">ACJMK2_036599</name>
</gene>
<dbReference type="SUPFAM" id="SSF47986">
    <property type="entry name" value="DEATH domain"/>
    <property type="match status" value="1"/>
</dbReference>
<dbReference type="PANTHER" id="PTHR12582">
    <property type="entry name" value="NETRIN RECEPTOR UNC5"/>
    <property type="match status" value="1"/>
</dbReference>
<comment type="similarity">
    <text evidence="1">Belongs to the unc-5 family.</text>
</comment>
<evidence type="ECO:0000259" key="2">
    <source>
        <dbReference type="PROSITE" id="PS50017"/>
    </source>
</evidence>
<comment type="function">
    <text evidence="1">Receptor for netrin required for axon guidance. Mediates axon repulsion of neuronal growth cones in the developing nervous system upon ligand binding.</text>
</comment>
<dbReference type="Proteomes" id="UP001634394">
    <property type="component" value="Unassembled WGS sequence"/>
</dbReference>
<dbReference type="SMART" id="SM00218">
    <property type="entry name" value="ZU5"/>
    <property type="match status" value="1"/>
</dbReference>
<dbReference type="InterPro" id="IPR000488">
    <property type="entry name" value="Death_dom"/>
</dbReference>
<reference evidence="4 5" key="1">
    <citation type="submission" date="2024-11" db="EMBL/GenBank/DDBJ databases">
        <title>Chromosome-level genome assembly of the freshwater bivalve Anodonta woodiana.</title>
        <authorList>
            <person name="Chen X."/>
        </authorList>
    </citation>
    <scope>NUCLEOTIDE SEQUENCE [LARGE SCALE GENOMIC DNA]</scope>
    <source>
        <strain evidence="4">MN2024</strain>
        <tissue evidence="4">Gills</tissue>
    </source>
</reference>
<protein>
    <recommendedName>
        <fullName evidence="1">Netrin receptor UNC5</fullName>
    </recommendedName>
</protein>
<keyword evidence="1" id="KW-0812">Transmembrane</keyword>
<comment type="subcellular location">
    <subcellularLocation>
        <location evidence="1">Cell membrane</location>
        <topology evidence="1">Single-pass type I membrane protein</topology>
    </subcellularLocation>
</comment>
<keyword evidence="1" id="KW-0217">Developmental protein</keyword>
<accession>A0ABD3WHQ7</accession>
<dbReference type="PANTHER" id="PTHR12582:SF41">
    <property type="entry name" value="UNC5C-LIKE PROTEIN"/>
    <property type="match status" value="1"/>
</dbReference>
<dbReference type="GO" id="GO:0005042">
    <property type="term" value="F:netrin receptor activity"/>
    <property type="evidence" value="ECO:0007669"/>
    <property type="project" value="UniProtKB-UniRule"/>
</dbReference>
<organism evidence="4 5">
    <name type="scientific">Sinanodonta woodiana</name>
    <name type="common">Chinese pond mussel</name>
    <name type="synonym">Anodonta woodiana</name>
    <dbReference type="NCBI Taxonomy" id="1069815"/>
    <lineage>
        <taxon>Eukaryota</taxon>
        <taxon>Metazoa</taxon>
        <taxon>Spiralia</taxon>
        <taxon>Lophotrochozoa</taxon>
        <taxon>Mollusca</taxon>
        <taxon>Bivalvia</taxon>
        <taxon>Autobranchia</taxon>
        <taxon>Heteroconchia</taxon>
        <taxon>Palaeoheterodonta</taxon>
        <taxon>Unionida</taxon>
        <taxon>Unionoidea</taxon>
        <taxon>Unionidae</taxon>
        <taxon>Unioninae</taxon>
        <taxon>Sinanodonta</taxon>
    </lineage>
</organism>
<dbReference type="AlphaFoldDB" id="A0ABD3WHQ7"/>
<dbReference type="InterPro" id="IPR011029">
    <property type="entry name" value="DEATH-like_dom_sf"/>
</dbReference>
<sequence length="582" mass="65448">MPPQDLEGTVLGVIIGFSIAVVITALIGVLGFLFLLLKLRKLEKELCLRSNGDGGPAVKRRKAKFGNEAPITDSAICLSEIDPDRPRRSSALDETIKPRFTIKMRKEEANVFGYTPLVSQMVAVAQDYYMDATMSQDVFPLSKMSIVQRDGTLLTFSGVLDTFGRPTSATLEKGDSSEEEVVLSEEKGLFVHKRMDSRGGSLELSGVSLEVPADALVDPTLISLGIIWNENYQPNLSKNEALLSPVVVCKPHGLRLKKSAKLTFPHCAVDISSTWNPRILKRESRSKDSNDWKNISLDDYEERQVVTDKMTLLLKKFMFFTCVGESRAGKVASKAVKFVAFSPGLKRGRIFNCRIYCINDYVEFQNLKSFEREEMQSRVSDSPVPLFIQNNDRNICIELAHLSHGWDCESGEVEELQLDSVWHGLTPHCSFMFKHGNGITPKEIICEFQSFQKGRSDRRAKLKIAEMQSLTNTPLSVVESNAESEITRRLVLLLDPKSNTEICSDWRGLAEKMGYDQAEINWLNTQGSPTEILIEKWIEKNKSFHELQTVMEEIDRLDAAQEIREVLGSSKYGHYDNCSACH</sequence>
<name>A0ABD3WHQ7_SINWO</name>
<evidence type="ECO:0000313" key="4">
    <source>
        <dbReference type="EMBL" id="KAL3873489.1"/>
    </source>
</evidence>
<keyword evidence="1" id="KW-0675">Receptor</keyword>
<feature type="transmembrane region" description="Helical" evidence="1">
    <location>
        <begin position="12"/>
        <end position="37"/>
    </location>
</feature>
<dbReference type="PROSITE" id="PS50017">
    <property type="entry name" value="DEATH_DOMAIN"/>
    <property type="match status" value="1"/>
</dbReference>
<proteinExistence type="inferred from homology"/>
<dbReference type="InterPro" id="IPR037936">
    <property type="entry name" value="UNC5A-D"/>
</dbReference>
<keyword evidence="5" id="KW-1185">Reference proteome</keyword>
<dbReference type="EMBL" id="JBJQND010000006">
    <property type="protein sequence ID" value="KAL3873489.1"/>
    <property type="molecule type" value="Genomic_DNA"/>
</dbReference>
<evidence type="ECO:0000313" key="5">
    <source>
        <dbReference type="Proteomes" id="UP001634394"/>
    </source>
</evidence>
<feature type="domain" description="Death" evidence="2">
    <location>
        <begin position="505"/>
        <end position="567"/>
    </location>
</feature>
<dbReference type="Pfam" id="PF00531">
    <property type="entry name" value="Death"/>
    <property type="match status" value="1"/>
</dbReference>
<evidence type="ECO:0000259" key="3">
    <source>
        <dbReference type="PROSITE" id="PS51145"/>
    </source>
</evidence>
<dbReference type="InterPro" id="IPR000906">
    <property type="entry name" value="ZU5_dom"/>
</dbReference>
<dbReference type="Gene3D" id="1.10.533.10">
    <property type="entry name" value="Death Domain, Fas"/>
    <property type="match status" value="1"/>
</dbReference>
<dbReference type="GO" id="GO:0005886">
    <property type="term" value="C:plasma membrane"/>
    <property type="evidence" value="ECO:0007669"/>
    <property type="project" value="UniProtKB-SubCell"/>
</dbReference>
<keyword evidence="1" id="KW-0393">Immunoglobulin domain</keyword>
<dbReference type="Pfam" id="PF00791">
    <property type="entry name" value="ZU5"/>
    <property type="match status" value="1"/>
</dbReference>